<reference evidence="1 2" key="1">
    <citation type="journal article" date="2011" name="J. Bacteriol.">
        <title>Draft genome of the psychrotolerant acidophile Acidithiobacillus ferrivorans SS3.</title>
        <authorList>
            <person name="Liljeqvist M."/>
            <person name="Valdes J."/>
            <person name="Holmes D.S."/>
            <person name="Dopson M."/>
        </authorList>
    </citation>
    <scope>NUCLEOTIDE SEQUENCE [LARGE SCALE GENOMIC DNA]</scope>
    <source>
        <strain evidence="1 2">SS3</strain>
    </source>
</reference>
<proteinExistence type="predicted"/>
<sequence>MMNPDDHIRAVPVPGTDLYEVYTSPLMGRVLDRAANDPRMAQLHMAFEATDDDAEQELLLSEMARRMEQLGRLESLT</sequence>
<dbReference type="HOGENOM" id="CLU_2630037_0_0_6"/>
<dbReference type="EMBL" id="CP002985">
    <property type="protein sequence ID" value="AEM47218.1"/>
    <property type="molecule type" value="Genomic_DNA"/>
</dbReference>
<dbReference type="AlphaFoldDB" id="G0JNI8"/>
<evidence type="ECO:0000313" key="1">
    <source>
        <dbReference type="EMBL" id="AEM47218.1"/>
    </source>
</evidence>
<gene>
    <name evidence="1" type="ORF">Acife_1050</name>
</gene>
<dbReference type="RefSeq" id="WP_014028475.1">
    <property type="nucleotide sequence ID" value="NC_015942.1"/>
</dbReference>
<evidence type="ECO:0000313" key="2">
    <source>
        <dbReference type="Proteomes" id="UP000009220"/>
    </source>
</evidence>
<protein>
    <submittedName>
        <fullName evidence="1">Uncharacterized protein</fullName>
    </submittedName>
</protein>
<accession>G0JNI8</accession>
<dbReference type="Proteomes" id="UP000009220">
    <property type="component" value="Chromosome"/>
</dbReference>
<organism evidence="1 2">
    <name type="scientific">Acidithiobacillus ferrivorans SS3</name>
    <dbReference type="NCBI Taxonomy" id="743299"/>
    <lineage>
        <taxon>Bacteria</taxon>
        <taxon>Pseudomonadati</taxon>
        <taxon>Pseudomonadota</taxon>
        <taxon>Acidithiobacillia</taxon>
        <taxon>Acidithiobacillales</taxon>
        <taxon>Acidithiobacillaceae</taxon>
        <taxon>Acidithiobacillus</taxon>
    </lineage>
</organism>
<dbReference type="KEGG" id="afi:Acife_1050"/>
<dbReference type="STRING" id="743299.Acife_1050"/>
<name>G0JNI8_9PROT</name>